<dbReference type="Proteomes" id="UP000198427">
    <property type="component" value="Unassembled WGS sequence"/>
</dbReference>
<evidence type="ECO:0000313" key="2">
    <source>
        <dbReference type="Proteomes" id="UP000198427"/>
    </source>
</evidence>
<evidence type="ECO:0000313" key="1">
    <source>
        <dbReference type="EMBL" id="SNR81108.1"/>
    </source>
</evidence>
<comment type="caution">
    <text evidence="1">The sequence shown here is derived from an EMBL/GenBank/DDBJ whole genome shotgun (WGS) entry which is preliminary data.</text>
</comment>
<proteinExistence type="predicted"/>
<protein>
    <submittedName>
        <fullName evidence="1">Uncharacterized protein</fullName>
    </submittedName>
</protein>
<sequence>MEKKKLKRVYERPECNVHGLELENFICTSVYPNAPQTNETGWENGGEVDGGTIEF</sequence>
<name>A0A2K9H800_9BACT</name>
<gene>
    <name evidence="1" type="ORF">SAMN06265364_11213</name>
</gene>
<dbReference type="RefSeq" id="WP_089366070.1">
    <property type="nucleotide sequence ID" value="NZ_CP023863.1"/>
</dbReference>
<dbReference type="AlphaFoldDB" id="A0A2K9H800"/>
<dbReference type="KEGG" id="pje:CRM71_04990"/>
<dbReference type="GeneID" id="94028781"/>
<accession>A0A2K9H800</accession>
<dbReference type="EMBL" id="FZNZ01000012">
    <property type="protein sequence ID" value="SNR81108.1"/>
    <property type="molecule type" value="Genomic_DNA"/>
</dbReference>
<organism evidence="1 2">
    <name type="scientific">Prevotella jejuni</name>
    <dbReference type="NCBI Taxonomy" id="1177574"/>
    <lineage>
        <taxon>Bacteria</taxon>
        <taxon>Pseudomonadati</taxon>
        <taxon>Bacteroidota</taxon>
        <taxon>Bacteroidia</taxon>
        <taxon>Bacteroidales</taxon>
        <taxon>Prevotellaceae</taxon>
        <taxon>Prevotella</taxon>
    </lineage>
</organism>
<reference evidence="1 2" key="1">
    <citation type="submission" date="2017-06" db="EMBL/GenBank/DDBJ databases">
        <authorList>
            <person name="Varghese N."/>
            <person name="Submissions S."/>
        </authorList>
    </citation>
    <scope>NUCLEOTIDE SEQUENCE [LARGE SCALE GENOMIC DNA]</scope>
    <source>
        <strain evidence="1 2">DSM 26989</strain>
    </source>
</reference>
<dbReference type="OrthoDB" id="1080920at2"/>
<keyword evidence="2" id="KW-1185">Reference proteome</keyword>